<dbReference type="InterPro" id="IPR009097">
    <property type="entry name" value="Cyclic_Pdiesterase"/>
</dbReference>
<dbReference type="GO" id="GO:0004113">
    <property type="term" value="F:2',3'-cyclic-nucleotide 3'-phosphodiesterase activity"/>
    <property type="evidence" value="ECO:0007669"/>
    <property type="project" value="TreeGrafter"/>
</dbReference>
<dbReference type="STRING" id="1802514.A2955_02215"/>
<evidence type="ECO:0008006" key="3">
    <source>
        <dbReference type="Google" id="ProtNLM"/>
    </source>
</evidence>
<name>A0A1F8B700_9BACT</name>
<reference evidence="1 2" key="1">
    <citation type="journal article" date="2016" name="Nat. Commun.">
        <title>Thousands of microbial genomes shed light on interconnected biogeochemical processes in an aquifer system.</title>
        <authorList>
            <person name="Anantharaman K."/>
            <person name="Brown C.T."/>
            <person name="Hug L.A."/>
            <person name="Sharon I."/>
            <person name="Castelle C.J."/>
            <person name="Probst A.J."/>
            <person name="Thomas B.C."/>
            <person name="Singh A."/>
            <person name="Wilkins M.J."/>
            <person name="Karaoz U."/>
            <person name="Brodie E.L."/>
            <person name="Williams K.H."/>
            <person name="Hubbard S.S."/>
            <person name="Banfield J.F."/>
        </authorList>
    </citation>
    <scope>NUCLEOTIDE SEQUENCE [LARGE SCALE GENOMIC DNA]</scope>
</reference>
<dbReference type="GO" id="GO:0009187">
    <property type="term" value="P:cyclic nucleotide metabolic process"/>
    <property type="evidence" value="ECO:0007669"/>
    <property type="project" value="TreeGrafter"/>
</dbReference>
<proteinExistence type="predicted"/>
<evidence type="ECO:0000313" key="1">
    <source>
        <dbReference type="EMBL" id="OGM59781.1"/>
    </source>
</evidence>
<dbReference type="Pfam" id="PF07823">
    <property type="entry name" value="CPDase"/>
    <property type="match status" value="1"/>
</dbReference>
<accession>A0A1F8B700</accession>
<dbReference type="Gene3D" id="3.90.1140.10">
    <property type="entry name" value="Cyclic phosphodiesterase"/>
    <property type="match status" value="1"/>
</dbReference>
<dbReference type="PANTHER" id="PTHR28141">
    <property type="entry name" value="2',3'-CYCLIC-NUCLEOTIDE 3'-PHOSPHODIESTERASE"/>
    <property type="match status" value="1"/>
</dbReference>
<protein>
    <recommendedName>
        <fullName evidence="3">Cyclic phosphodiesterase-like protein</fullName>
    </recommendedName>
</protein>
<comment type="caution">
    <text evidence="1">The sequence shown here is derived from an EMBL/GenBank/DDBJ whole genome shotgun (WGS) entry which is preliminary data.</text>
</comment>
<dbReference type="AlphaFoldDB" id="A0A1F8B700"/>
<dbReference type="Proteomes" id="UP000177501">
    <property type="component" value="Unassembled WGS sequence"/>
</dbReference>
<gene>
    <name evidence="1" type="ORF">A2955_02215</name>
</gene>
<evidence type="ECO:0000313" key="2">
    <source>
        <dbReference type="Proteomes" id="UP000177501"/>
    </source>
</evidence>
<organism evidence="1 2">
    <name type="scientific">Candidatus Woesebacteria bacterium RIFCSPLOWO2_01_FULL_37_19</name>
    <dbReference type="NCBI Taxonomy" id="1802514"/>
    <lineage>
        <taxon>Bacteria</taxon>
        <taxon>Candidatus Woeseibacteriota</taxon>
    </lineage>
</organism>
<dbReference type="SUPFAM" id="SSF55144">
    <property type="entry name" value="LigT-like"/>
    <property type="match status" value="1"/>
</dbReference>
<dbReference type="EMBL" id="MGHA01000027">
    <property type="protein sequence ID" value="OGM59781.1"/>
    <property type="molecule type" value="Genomic_DNA"/>
</dbReference>
<sequence length="171" mass="19600">MKNLYTLWMIPPPEIKKVLEDVIRKLGDKYKGPYFEPHMTLLGNIPCSKEDAVEKTKILCKDTKPFEISLGEISFSTTYFQSVFVRIKCSASLMESNLKAKEVFKLENDLFMPHMSLIYGDHQMKLRENIASEVKLPANLSFKVKKLVVTPCTNDPKDWIHLAEINLAFGS</sequence>
<dbReference type="InterPro" id="IPR012386">
    <property type="entry name" value="Cyclic-nucl_3Pdiesterase"/>
</dbReference>
<dbReference type="PANTHER" id="PTHR28141:SF1">
    <property type="entry name" value="2',3'-CYCLIC-NUCLEOTIDE 3'-PHOSPHODIESTERASE"/>
    <property type="match status" value="1"/>
</dbReference>